<gene>
    <name evidence="9" type="ORF">NA57DRAFT_51756</name>
</gene>
<dbReference type="PANTHER" id="PTHR33048">
    <property type="entry name" value="PTH11-LIKE INTEGRAL MEMBRANE PROTEIN (AFU_ORTHOLOGUE AFUA_5G11245)"/>
    <property type="match status" value="1"/>
</dbReference>
<dbReference type="InterPro" id="IPR052337">
    <property type="entry name" value="SAT4-like"/>
</dbReference>
<feature type="transmembrane region" description="Helical" evidence="7">
    <location>
        <begin position="33"/>
        <end position="56"/>
    </location>
</feature>
<sequence length="451" mass="49143">MAVSWILFVVAFVHVCLRIWSRRLIEKRFSADDWALVFATICTTALAGAITFSAHQGSWNGKPTSGTMKAMLAFNFIYWLAIGALKLSVLAFFYLILPSLRREKPYPLLRAGILIAMVLVSLHSIISASIIFFVCQPVSLLWTPETDLSSCIDLNSVQGIDSAINALTSALIVLLPTIFIIKSQIQCRHRAIFYAVCIVGLVSVLGSLSRVLTFFVFETMAESKRPSRLLFLPLFSMIEMTSGLTAVSLFRIDALLRRNEIPEGTLAGPSRRRSQRYTASASRRSGRRERASRPSTAQPMPRATQRSSTPYDLEKGTSVHIARTVTIKRKVDVDVPGNVVTAAQDGGVNRVTKPSEGSTISPSKDQKSEAQVKVSSLDRQIQNTTNTQVALPSPVRSTRKGSPWSSVLSSGMASQLLPSSVLFSAFTSRPTSINASATQLPSASESSAPKG</sequence>
<feature type="transmembrane region" description="Helical" evidence="7">
    <location>
        <begin position="229"/>
        <end position="250"/>
    </location>
</feature>
<keyword evidence="2 7" id="KW-0812">Transmembrane</keyword>
<evidence type="ECO:0000256" key="1">
    <source>
        <dbReference type="ARBA" id="ARBA00004141"/>
    </source>
</evidence>
<protein>
    <recommendedName>
        <fullName evidence="8">Rhodopsin domain-containing protein</fullName>
    </recommendedName>
</protein>
<keyword evidence="4 7" id="KW-0472">Membrane</keyword>
<proteinExistence type="inferred from homology"/>
<dbReference type="EMBL" id="ML978121">
    <property type="protein sequence ID" value="KAF2104967.1"/>
    <property type="molecule type" value="Genomic_DNA"/>
</dbReference>
<comment type="subcellular location">
    <subcellularLocation>
        <location evidence="1">Membrane</location>
        <topology evidence="1">Multi-pass membrane protein</topology>
    </subcellularLocation>
</comment>
<dbReference type="PANTHER" id="PTHR33048:SF123">
    <property type="entry name" value="INTEGRAL MEMBRANE PROTEIN"/>
    <property type="match status" value="1"/>
</dbReference>
<comment type="similarity">
    <text evidence="5">Belongs to the SAT4 family.</text>
</comment>
<name>A0A9P4MEZ9_9PEZI</name>
<organism evidence="9 10">
    <name type="scientific">Rhizodiscina lignyota</name>
    <dbReference type="NCBI Taxonomy" id="1504668"/>
    <lineage>
        <taxon>Eukaryota</taxon>
        <taxon>Fungi</taxon>
        <taxon>Dikarya</taxon>
        <taxon>Ascomycota</taxon>
        <taxon>Pezizomycotina</taxon>
        <taxon>Dothideomycetes</taxon>
        <taxon>Pleosporomycetidae</taxon>
        <taxon>Aulographales</taxon>
        <taxon>Rhizodiscinaceae</taxon>
        <taxon>Rhizodiscina</taxon>
    </lineage>
</organism>
<feature type="region of interest" description="Disordered" evidence="6">
    <location>
        <begin position="264"/>
        <end position="316"/>
    </location>
</feature>
<evidence type="ECO:0000256" key="3">
    <source>
        <dbReference type="ARBA" id="ARBA00022989"/>
    </source>
</evidence>
<feature type="transmembrane region" description="Helical" evidence="7">
    <location>
        <begin position="76"/>
        <end position="97"/>
    </location>
</feature>
<accession>A0A9P4MEZ9</accession>
<dbReference type="Pfam" id="PF20684">
    <property type="entry name" value="Fung_rhodopsin"/>
    <property type="match status" value="1"/>
</dbReference>
<evidence type="ECO:0000256" key="7">
    <source>
        <dbReference type="SAM" id="Phobius"/>
    </source>
</evidence>
<evidence type="ECO:0000256" key="5">
    <source>
        <dbReference type="ARBA" id="ARBA00038359"/>
    </source>
</evidence>
<dbReference type="Proteomes" id="UP000799772">
    <property type="component" value="Unassembled WGS sequence"/>
</dbReference>
<evidence type="ECO:0000259" key="8">
    <source>
        <dbReference type="Pfam" id="PF20684"/>
    </source>
</evidence>
<feature type="domain" description="Rhodopsin" evidence="8">
    <location>
        <begin position="17"/>
        <end position="258"/>
    </location>
</feature>
<keyword evidence="10" id="KW-1185">Reference proteome</keyword>
<dbReference type="InterPro" id="IPR049326">
    <property type="entry name" value="Rhodopsin_dom_fungi"/>
</dbReference>
<feature type="transmembrane region" description="Helical" evidence="7">
    <location>
        <begin position="193"/>
        <end position="217"/>
    </location>
</feature>
<evidence type="ECO:0000313" key="9">
    <source>
        <dbReference type="EMBL" id="KAF2104967.1"/>
    </source>
</evidence>
<feature type="transmembrane region" description="Helical" evidence="7">
    <location>
        <begin position="6"/>
        <end position="21"/>
    </location>
</feature>
<feature type="transmembrane region" description="Helical" evidence="7">
    <location>
        <begin position="162"/>
        <end position="181"/>
    </location>
</feature>
<evidence type="ECO:0000313" key="10">
    <source>
        <dbReference type="Proteomes" id="UP000799772"/>
    </source>
</evidence>
<comment type="caution">
    <text evidence="9">The sequence shown here is derived from an EMBL/GenBank/DDBJ whole genome shotgun (WGS) entry which is preliminary data.</text>
</comment>
<reference evidence="9" key="1">
    <citation type="journal article" date="2020" name="Stud. Mycol.">
        <title>101 Dothideomycetes genomes: a test case for predicting lifestyles and emergence of pathogens.</title>
        <authorList>
            <person name="Haridas S."/>
            <person name="Albert R."/>
            <person name="Binder M."/>
            <person name="Bloem J."/>
            <person name="Labutti K."/>
            <person name="Salamov A."/>
            <person name="Andreopoulos B."/>
            <person name="Baker S."/>
            <person name="Barry K."/>
            <person name="Bills G."/>
            <person name="Bluhm B."/>
            <person name="Cannon C."/>
            <person name="Castanera R."/>
            <person name="Culley D."/>
            <person name="Daum C."/>
            <person name="Ezra D."/>
            <person name="Gonzalez J."/>
            <person name="Henrissat B."/>
            <person name="Kuo A."/>
            <person name="Liang C."/>
            <person name="Lipzen A."/>
            <person name="Lutzoni F."/>
            <person name="Magnuson J."/>
            <person name="Mondo S."/>
            <person name="Nolan M."/>
            <person name="Ohm R."/>
            <person name="Pangilinan J."/>
            <person name="Park H.-J."/>
            <person name="Ramirez L."/>
            <person name="Alfaro M."/>
            <person name="Sun H."/>
            <person name="Tritt A."/>
            <person name="Yoshinaga Y."/>
            <person name="Zwiers L.-H."/>
            <person name="Turgeon B."/>
            <person name="Goodwin S."/>
            <person name="Spatafora J."/>
            <person name="Crous P."/>
            <person name="Grigoriev I."/>
        </authorList>
    </citation>
    <scope>NUCLEOTIDE SEQUENCE</scope>
    <source>
        <strain evidence="9">CBS 133067</strain>
    </source>
</reference>
<feature type="region of interest" description="Disordered" evidence="6">
    <location>
        <begin position="345"/>
        <end position="369"/>
    </location>
</feature>
<feature type="transmembrane region" description="Helical" evidence="7">
    <location>
        <begin position="109"/>
        <end position="142"/>
    </location>
</feature>
<evidence type="ECO:0000256" key="6">
    <source>
        <dbReference type="SAM" id="MobiDB-lite"/>
    </source>
</evidence>
<dbReference type="GO" id="GO:0016020">
    <property type="term" value="C:membrane"/>
    <property type="evidence" value="ECO:0007669"/>
    <property type="project" value="UniProtKB-SubCell"/>
</dbReference>
<dbReference type="AlphaFoldDB" id="A0A9P4MEZ9"/>
<dbReference type="OrthoDB" id="5273647at2759"/>
<evidence type="ECO:0000256" key="4">
    <source>
        <dbReference type="ARBA" id="ARBA00023136"/>
    </source>
</evidence>
<keyword evidence="3 7" id="KW-1133">Transmembrane helix</keyword>
<evidence type="ECO:0000256" key="2">
    <source>
        <dbReference type="ARBA" id="ARBA00022692"/>
    </source>
</evidence>